<dbReference type="NCBIfam" id="TIGR01511">
    <property type="entry name" value="ATPase-IB1_Cu"/>
    <property type="match status" value="1"/>
</dbReference>
<dbReference type="InterPro" id="IPR023214">
    <property type="entry name" value="HAD_sf"/>
</dbReference>
<dbReference type="EMBL" id="CVRB01000002">
    <property type="protein sequence ID" value="CRK81903.1"/>
    <property type="molecule type" value="Genomic_DNA"/>
</dbReference>
<evidence type="ECO:0000256" key="12">
    <source>
        <dbReference type="ARBA" id="ARBA00022989"/>
    </source>
</evidence>
<dbReference type="InterPro" id="IPR044492">
    <property type="entry name" value="P_typ_ATPase_HD_dom"/>
</dbReference>
<dbReference type="InterPro" id="IPR023298">
    <property type="entry name" value="ATPase_P-typ_TM_dom_sf"/>
</dbReference>
<dbReference type="OrthoDB" id="9813266at2"/>
<dbReference type="SFLD" id="SFLDS00003">
    <property type="entry name" value="Haloacid_Dehalogenase"/>
    <property type="match status" value="1"/>
</dbReference>
<evidence type="ECO:0000259" key="16">
    <source>
        <dbReference type="Pfam" id="PF00122"/>
    </source>
</evidence>
<dbReference type="STRING" id="1499688.BN000_01820"/>
<dbReference type="GO" id="GO:0005886">
    <property type="term" value="C:plasma membrane"/>
    <property type="evidence" value="ECO:0007669"/>
    <property type="project" value="UniProtKB-SubCell"/>
</dbReference>
<evidence type="ECO:0000313" key="17">
    <source>
        <dbReference type="EMBL" id="CRK81903.1"/>
    </source>
</evidence>
<evidence type="ECO:0000256" key="15">
    <source>
        <dbReference type="RuleBase" id="RU362081"/>
    </source>
</evidence>
<name>A0A0U1NV45_9BACI</name>
<dbReference type="PRINTS" id="PR00941">
    <property type="entry name" value="CDATPASE"/>
</dbReference>
<organism evidence="17 18">
    <name type="scientific">Neobacillus massiliamazoniensis</name>
    <dbReference type="NCBI Taxonomy" id="1499688"/>
    <lineage>
        <taxon>Bacteria</taxon>
        <taxon>Bacillati</taxon>
        <taxon>Bacillota</taxon>
        <taxon>Bacilli</taxon>
        <taxon>Bacillales</taxon>
        <taxon>Bacillaceae</taxon>
        <taxon>Neobacillus</taxon>
    </lineage>
</organism>
<feature type="transmembrane region" description="Helical" evidence="15">
    <location>
        <begin position="284"/>
        <end position="308"/>
    </location>
</feature>
<keyword evidence="18" id="KW-1185">Reference proteome</keyword>
<dbReference type="NCBIfam" id="TIGR01525">
    <property type="entry name" value="ATPase-IB_hvy"/>
    <property type="match status" value="1"/>
</dbReference>
<dbReference type="NCBIfam" id="TIGR01512">
    <property type="entry name" value="ATPase-IB2_Cd"/>
    <property type="match status" value="1"/>
</dbReference>
<feature type="domain" description="P-type ATPase A" evidence="16">
    <location>
        <begin position="136"/>
        <end position="237"/>
    </location>
</feature>
<evidence type="ECO:0000256" key="13">
    <source>
        <dbReference type="ARBA" id="ARBA00023065"/>
    </source>
</evidence>
<dbReference type="Pfam" id="PF00702">
    <property type="entry name" value="Hydrolase"/>
    <property type="match status" value="1"/>
</dbReference>
<dbReference type="InterPro" id="IPR023299">
    <property type="entry name" value="ATPase_P-typ_cyto_dom_N"/>
</dbReference>
<dbReference type="NCBIfam" id="TIGR01494">
    <property type="entry name" value="ATPase_P-type"/>
    <property type="match status" value="1"/>
</dbReference>
<dbReference type="InterPro" id="IPR051949">
    <property type="entry name" value="Cation_Transport_ATPase"/>
</dbReference>
<evidence type="ECO:0000256" key="2">
    <source>
        <dbReference type="ARBA" id="ARBA00006024"/>
    </source>
</evidence>
<feature type="transmembrane region" description="Helical" evidence="15">
    <location>
        <begin position="596"/>
        <end position="615"/>
    </location>
</feature>
<dbReference type="GO" id="GO:0016887">
    <property type="term" value="F:ATP hydrolysis activity"/>
    <property type="evidence" value="ECO:0007669"/>
    <property type="project" value="InterPro"/>
</dbReference>
<dbReference type="InterPro" id="IPR027256">
    <property type="entry name" value="P-typ_ATPase_IB"/>
</dbReference>
<evidence type="ECO:0000256" key="8">
    <source>
        <dbReference type="ARBA" id="ARBA00022741"/>
    </source>
</evidence>
<dbReference type="GO" id="GO:0019829">
    <property type="term" value="F:ATPase-coupled monoatomic cation transmembrane transporter activity"/>
    <property type="evidence" value="ECO:0007669"/>
    <property type="project" value="InterPro"/>
</dbReference>
<dbReference type="GO" id="GO:0046872">
    <property type="term" value="F:metal ion binding"/>
    <property type="evidence" value="ECO:0007669"/>
    <property type="project" value="UniProtKB-KW"/>
</dbReference>
<evidence type="ECO:0000256" key="10">
    <source>
        <dbReference type="ARBA" id="ARBA00022842"/>
    </source>
</evidence>
<dbReference type="PRINTS" id="PR00119">
    <property type="entry name" value="CATATPASE"/>
</dbReference>
<proteinExistence type="inferred from homology"/>
<evidence type="ECO:0000256" key="14">
    <source>
        <dbReference type="ARBA" id="ARBA00023136"/>
    </source>
</evidence>
<dbReference type="PANTHER" id="PTHR43079:SF1">
    <property type="entry name" value="CADMIUM_ZINC-TRANSPORTING ATPASE HMA1, CHLOROPLASTIC-RELATED"/>
    <property type="match status" value="1"/>
</dbReference>
<dbReference type="FunFam" id="3.40.50.1000:FF:000020">
    <property type="entry name" value="Probable cation-transporting P-type ATPase"/>
    <property type="match status" value="1"/>
</dbReference>
<keyword evidence="7 15" id="KW-0479">Metal-binding</keyword>
<keyword evidence="4 15" id="KW-1003">Cell membrane</keyword>
<keyword evidence="11" id="KW-1278">Translocase</keyword>
<dbReference type="Proteomes" id="UP000199087">
    <property type="component" value="Unassembled WGS sequence"/>
</dbReference>
<dbReference type="RefSeq" id="WP_090633508.1">
    <property type="nucleotide sequence ID" value="NZ_CVRB01000002.1"/>
</dbReference>
<dbReference type="Pfam" id="PF00122">
    <property type="entry name" value="E1-E2_ATPase"/>
    <property type="match status" value="1"/>
</dbReference>
<keyword evidence="5" id="KW-0597">Phosphoprotein</keyword>
<comment type="similarity">
    <text evidence="2 15">Belongs to the cation transport ATPase (P-type) (TC 3.A.3) family. Type IB subfamily.</text>
</comment>
<dbReference type="SFLD" id="SFLDF00027">
    <property type="entry name" value="p-type_atpase"/>
    <property type="match status" value="1"/>
</dbReference>
<evidence type="ECO:0000256" key="5">
    <source>
        <dbReference type="ARBA" id="ARBA00022553"/>
    </source>
</evidence>
<keyword evidence="3" id="KW-0813">Transport</keyword>
<dbReference type="InterPro" id="IPR018303">
    <property type="entry name" value="ATPase_P-typ_P_site"/>
</dbReference>
<dbReference type="InterPro" id="IPR001757">
    <property type="entry name" value="P_typ_ATPase"/>
</dbReference>
<evidence type="ECO:0000256" key="1">
    <source>
        <dbReference type="ARBA" id="ARBA00004651"/>
    </source>
</evidence>
<protein>
    <submittedName>
        <fullName evidence="17">Cadmium-transporting ATPase</fullName>
    </submittedName>
</protein>
<comment type="subcellular location">
    <subcellularLocation>
        <location evidence="1">Cell membrane</location>
        <topology evidence="1">Multi-pass membrane protein</topology>
    </subcellularLocation>
</comment>
<dbReference type="InterPro" id="IPR059000">
    <property type="entry name" value="ATPase_P-type_domA"/>
</dbReference>
<keyword evidence="6 15" id="KW-0812">Transmembrane</keyword>
<evidence type="ECO:0000256" key="11">
    <source>
        <dbReference type="ARBA" id="ARBA00022967"/>
    </source>
</evidence>
<dbReference type="CDD" id="cd07551">
    <property type="entry name" value="P-type_ATPase_HM_ZosA_PfeT-like"/>
    <property type="match status" value="1"/>
</dbReference>
<dbReference type="GO" id="GO:0005524">
    <property type="term" value="F:ATP binding"/>
    <property type="evidence" value="ECO:0007669"/>
    <property type="project" value="UniProtKB-UniRule"/>
</dbReference>
<dbReference type="Gene3D" id="2.70.150.10">
    <property type="entry name" value="Calcium-transporting ATPase, cytoplasmic transduction domain A"/>
    <property type="match status" value="1"/>
</dbReference>
<keyword evidence="14 15" id="KW-0472">Membrane</keyword>
<dbReference type="SUPFAM" id="SSF81665">
    <property type="entry name" value="Calcium ATPase, transmembrane domain M"/>
    <property type="match status" value="1"/>
</dbReference>
<keyword evidence="10" id="KW-0460">Magnesium</keyword>
<evidence type="ECO:0000256" key="7">
    <source>
        <dbReference type="ARBA" id="ARBA00022723"/>
    </source>
</evidence>
<keyword evidence="9 15" id="KW-0067">ATP-binding</keyword>
<dbReference type="InterPro" id="IPR036412">
    <property type="entry name" value="HAD-like_sf"/>
</dbReference>
<dbReference type="Gene3D" id="3.40.50.1000">
    <property type="entry name" value="HAD superfamily/HAD-like"/>
    <property type="match status" value="1"/>
</dbReference>
<evidence type="ECO:0000256" key="3">
    <source>
        <dbReference type="ARBA" id="ARBA00022448"/>
    </source>
</evidence>
<gene>
    <name evidence="17" type="ORF">BN000_01820</name>
</gene>
<dbReference type="PROSITE" id="PS00154">
    <property type="entry name" value="ATPASE_E1_E2"/>
    <property type="match status" value="1"/>
</dbReference>
<dbReference type="PANTHER" id="PTHR43079">
    <property type="entry name" value="PROBABLE CADMIUM/ZINC-TRANSPORTING ATPASE HMA1"/>
    <property type="match status" value="1"/>
</dbReference>
<dbReference type="SUPFAM" id="SSF81653">
    <property type="entry name" value="Calcium ATPase, transduction domain A"/>
    <property type="match status" value="1"/>
</dbReference>
<keyword evidence="8 15" id="KW-0547">Nucleotide-binding</keyword>
<dbReference type="PROSITE" id="PS01229">
    <property type="entry name" value="COF_2"/>
    <property type="match status" value="1"/>
</dbReference>
<evidence type="ECO:0000313" key="18">
    <source>
        <dbReference type="Proteomes" id="UP000199087"/>
    </source>
</evidence>
<keyword evidence="12 15" id="KW-1133">Transmembrane helix</keyword>
<feature type="transmembrane region" description="Helical" evidence="15">
    <location>
        <begin position="108"/>
        <end position="125"/>
    </location>
</feature>
<dbReference type="SFLD" id="SFLDG00002">
    <property type="entry name" value="C1.7:_P-type_atpase_like"/>
    <property type="match status" value="1"/>
</dbReference>
<feature type="transmembrane region" description="Helical" evidence="15">
    <location>
        <begin position="30"/>
        <end position="47"/>
    </location>
</feature>
<feature type="transmembrane region" description="Helical" evidence="15">
    <location>
        <begin position="257"/>
        <end position="278"/>
    </location>
</feature>
<dbReference type="Gene3D" id="3.40.1110.10">
    <property type="entry name" value="Calcium-transporting ATPase, cytoplasmic domain N"/>
    <property type="match status" value="1"/>
</dbReference>
<evidence type="ECO:0000256" key="6">
    <source>
        <dbReference type="ARBA" id="ARBA00022692"/>
    </source>
</evidence>
<dbReference type="FunFam" id="2.70.150.10:FF:000002">
    <property type="entry name" value="Copper-transporting ATPase 1, putative"/>
    <property type="match status" value="1"/>
</dbReference>
<reference evidence="18" key="1">
    <citation type="submission" date="2015-05" db="EMBL/GenBank/DDBJ databases">
        <authorList>
            <person name="Urmite Genomes"/>
        </authorList>
    </citation>
    <scope>NUCLEOTIDE SEQUENCE [LARGE SCALE GENOMIC DNA]</scope>
    <source>
        <strain evidence="18">LF1</strain>
    </source>
</reference>
<sequence length="641" mass="69831">MSMEAKTIERSERNIQNVGFIEKIKPHAELIAAVLSGVLIAAGWLMDKYNLEAQSIIAYLLAFVIGGFAKAKEGIEATFENKELNVEMLMVFAAVGSAIIGYWSEGAILIFIFALSGALETYTMNKSHKEISSLMELQPEEALLVTNGADRRVDVSELQIGDHILIKPGERVPSDGIIIKGNTNIDEAAITGESLPVSKGNQAEVFAGTVNITGAITVEVTKMSTDTLFHKIIKLVQSAQSEKSPSQLFIERFEGTYVKVVLAVVFLMFFIPHFLLGWSWHESFYRAMILLVVASPCALVASIMPATLSAISNGAKHGILVKGGVHLENLSHLEAIAFDKTGTLTKGKPEVTEILAKEGLNQENLLWKVASIEKHSNHPLAQAIVKYAKLHLEKELFHPDRLEDVAGWGIMAEIKGEQWKIGKADFVGKEAAEAFAGGKAKNLASEGNTLVYVQINGELSGMIALKDVVRSESKMAIEQLKKHGIHTVMITGDNEKTARVLAAESHVDQYFAECLPEEKVEHVKTLKTKYKTVAMVGDGINDAPALAIANIGIAMGEGTDVALETADIVLMKNDLPRIAEAINLSKRMNKIIKQNVVFSISVIMLLIASNFFQVLDLPYGVIGHEGSTILVILNSLRLLRS</sequence>
<dbReference type="SUPFAM" id="SSF56784">
    <property type="entry name" value="HAD-like"/>
    <property type="match status" value="1"/>
</dbReference>
<evidence type="ECO:0000256" key="9">
    <source>
        <dbReference type="ARBA" id="ARBA00022840"/>
    </source>
</evidence>
<evidence type="ECO:0000256" key="4">
    <source>
        <dbReference type="ARBA" id="ARBA00022475"/>
    </source>
</evidence>
<dbReference type="AlphaFoldDB" id="A0A0U1NV45"/>
<dbReference type="InterPro" id="IPR008250">
    <property type="entry name" value="ATPase_P-typ_transduc_dom_A_sf"/>
</dbReference>
<accession>A0A0U1NV45</accession>
<keyword evidence="13" id="KW-0406">Ion transport</keyword>